<evidence type="ECO:0000256" key="1">
    <source>
        <dbReference type="ARBA" id="ARBA00038158"/>
    </source>
</evidence>
<feature type="compositionally biased region" description="Low complexity" evidence="2">
    <location>
        <begin position="281"/>
        <end position="292"/>
    </location>
</feature>
<accession>A0ABR0SV99</accession>
<evidence type="ECO:0000313" key="5">
    <source>
        <dbReference type="Proteomes" id="UP001338125"/>
    </source>
</evidence>
<name>A0ABR0SV99_9HYPO</name>
<dbReference type="Pfam" id="PF13649">
    <property type="entry name" value="Methyltransf_25"/>
    <property type="match status" value="1"/>
</dbReference>
<dbReference type="Gene3D" id="3.40.50.150">
    <property type="entry name" value="Vaccinia Virus protein VP39"/>
    <property type="match status" value="1"/>
</dbReference>
<feature type="region of interest" description="Disordered" evidence="2">
    <location>
        <begin position="18"/>
        <end position="134"/>
    </location>
</feature>
<gene>
    <name evidence="4" type="ORF">PT974_04500</name>
</gene>
<comment type="caution">
    <text evidence="4">The sequence shown here is derived from an EMBL/GenBank/DDBJ whole genome shotgun (WGS) entry which is preliminary data.</text>
</comment>
<keyword evidence="5" id="KW-1185">Reference proteome</keyword>
<comment type="similarity">
    <text evidence="1">Belongs to the methyltransferase superfamily. LaeA methyltransferase family.</text>
</comment>
<evidence type="ECO:0000313" key="4">
    <source>
        <dbReference type="EMBL" id="KAK5996073.1"/>
    </source>
</evidence>
<dbReference type="PANTHER" id="PTHR43591:SF50">
    <property type="entry name" value="METHYLTRANSFERASE DOMAIN-CONTAINING PROTEIN-RELATED"/>
    <property type="match status" value="1"/>
</dbReference>
<feature type="region of interest" description="Disordered" evidence="2">
    <location>
        <begin position="277"/>
        <end position="312"/>
    </location>
</feature>
<dbReference type="InterPro" id="IPR041698">
    <property type="entry name" value="Methyltransf_25"/>
</dbReference>
<dbReference type="InterPro" id="IPR029063">
    <property type="entry name" value="SAM-dependent_MTases_sf"/>
</dbReference>
<protein>
    <recommendedName>
        <fullName evidence="3">Methyltransferase domain-containing protein</fullName>
    </recommendedName>
</protein>
<feature type="compositionally biased region" description="Basic and acidic residues" evidence="2">
    <location>
        <begin position="22"/>
        <end position="32"/>
    </location>
</feature>
<dbReference type="EMBL" id="JAVFKD010000004">
    <property type="protein sequence ID" value="KAK5996073.1"/>
    <property type="molecule type" value="Genomic_DNA"/>
</dbReference>
<feature type="region of interest" description="Disordered" evidence="2">
    <location>
        <begin position="169"/>
        <end position="235"/>
    </location>
</feature>
<feature type="compositionally biased region" description="Polar residues" evidence="2">
    <location>
        <begin position="39"/>
        <end position="48"/>
    </location>
</feature>
<feature type="compositionally biased region" description="Low complexity" evidence="2">
    <location>
        <begin position="169"/>
        <end position="224"/>
    </location>
</feature>
<dbReference type="CDD" id="cd02440">
    <property type="entry name" value="AdoMet_MTases"/>
    <property type="match status" value="1"/>
</dbReference>
<proteinExistence type="inferred from homology"/>
<dbReference type="Proteomes" id="UP001338125">
    <property type="component" value="Unassembled WGS sequence"/>
</dbReference>
<dbReference type="SUPFAM" id="SSF53335">
    <property type="entry name" value="S-adenosyl-L-methionine-dependent methyltransferases"/>
    <property type="match status" value="1"/>
</dbReference>
<dbReference type="PANTHER" id="PTHR43591">
    <property type="entry name" value="METHYLTRANSFERASE"/>
    <property type="match status" value="1"/>
</dbReference>
<sequence>MSGYNAVFMYSSSLCVPVPLDRYSRPKPEKRDRPRQRPVSYSQASQTFSRHSVLRRSRSSSGTNHASRCSSETPGTTTGSSTTSTSSASTGGRGAITGAVISPGPLTGTSKNGPSTDTGSSTGAGTGTGTGILLQQHCNGPAAATTSATSTPATTSTIDAAAVGHKNLSVSHSQTQTHTLTSSKASSPSTTTTTSTSTSTSISNTTTNHSTNINTTTNSNLSRSPPRAAAHHHRLSSRMHFARPNDGLFSLDLRHALHPDQDAGKSSTYRQMNGFINRPESISSTSGNTSVSARTMNSSDPSAAGDNGTARPFVQRNGRTYLSDPTNPYPLPTDLTELHRQTLRTLLLIQVFGAPVASQSLTKKPPMRVLEIGCGSGFWSMMCHQYYKGRGHSGISFTGIDIAPLAPDSNSSIGIEAMKPDSDMKWKFIQHDLRQTPWPLPSEEYDLIMTKDMSLAVTNMDQQRFIDEYVRLLRPGGTLEVWESDHLIRMLKPHIPAAVSSDDADEQLAASSLGCYVMNANTPLSGPLNPFLGEYNQWITRALENRNLNPVPCTLIGPVLLQESEALTDVRSRRMAIPLSELRWEREGVGGVITKDGKPIFESRGKELGPKMERKTLTAGQIALRQTAMLTVVQQAQSMEPLLREVSGKSQDEWDAWLGKMMGDLMNEGGASWGECLEIGAWSAKKKKRT</sequence>
<evidence type="ECO:0000259" key="3">
    <source>
        <dbReference type="Pfam" id="PF13649"/>
    </source>
</evidence>
<evidence type="ECO:0000256" key="2">
    <source>
        <dbReference type="SAM" id="MobiDB-lite"/>
    </source>
</evidence>
<organism evidence="4 5">
    <name type="scientific">Cladobotryum mycophilum</name>
    <dbReference type="NCBI Taxonomy" id="491253"/>
    <lineage>
        <taxon>Eukaryota</taxon>
        <taxon>Fungi</taxon>
        <taxon>Dikarya</taxon>
        <taxon>Ascomycota</taxon>
        <taxon>Pezizomycotina</taxon>
        <taxon>Sordariomycetes</taxon>
        <taxon>Hypocreomycetidae</taxon>
        <taxon>Hypocreales</taxon>
        <taxon>Hypocreaceae</taxon>
        <taxon>Cladobotryum</taxon>
    </lineage>
</organism>
<feature type="domain" description="Methyltransferase" evidence="3">
    <location>
        <begin position="369"/>
        <end position="477"/>
    </location>
</feature>
<reference evidence="4 5" key="1">
    <citation type="submission" date="2024-01" db="EMBL/GenBank/DDBJ databases">
        <title>Complete genome of Cladobotryum mycophilum ATHUM6906.</title>
        <authorList>
            <person name="Christinaki A.C."/>
            <person name="Myridakis A.I."/>
            <person name="Kouvelis V.N."/>
        </authorList>
    </citation>
    <scope>NUCLEOTIDE SEQUENCE [LARGE SCALE GENOMIC DNA]</scope>
    <source>
        <strain evidence="4 5">ATHUM6906</strain>
    </source>
</reference>
<feature type="compositionally biased region" description="Low complexity" evidence="2">
    <location>
        <begin position="70"/>
        <end position="90"/>
    </location>
</feature>